<evidence type="ECO:0000256" key="2">
    <source>
        <dbReference type="ARBA" id="ARBA00022643"/>
    </source>
</evidence>
<comment type="caution">
    <text evidence="6">The sequence shown here is derived from an EMBL/GenBank/DDBJ whole genome shotgun (WGS) entry which is preliminary data.</text>
</comment>
<sequence>MRRRPIRFHWSIPGSGAHSATRGGEDRAAVNPVADLDAQLELCRIADAGGIDQLLLPIGFHRADPITLATHFAAHTKRVKYMVAVRPGIQSPTYLVQQVNTVSVVTGGRISINVVAGYSSQELRSYGDFRTHDERFRHSDEFWSVCTALWRSREPVDFHGEFVRVEGARINTPFTAAERVRPELYFGGSSGLASDLAIKHGDALLRLGGTPDEVAGRIGGVLAAGREVGLLFSVVSRPTRREAVDAAMALIDLAGEQAKAVQDRFRKESAESVGFATTYGLGEGDAHWPRPYLWTGAIPFLGPLSLALVGTPDEIAAALLAYRDVGVTQFLFHGRPDIESLPHFCQEILPRVREREAAGG</sequence>
<dbReference type="InterPro" id="IPR036661">
    <property type="entry name" value="Luciferase-like_sf"/>
</dbReference>
<reference evidence="6 7" key="1">
    <citation type="submission" date="2024-09" db="EMBL/GenBank/DDBJ databases">
        <authorList>
            <person name="Sun Q."/>
            <person name="Mori K."/>
        </authorList>
    </citation>
    <scope>NUCLEOTIDE SEQUENCE [LARGE SCALE GENOMIC DNA]</scope>
    <source>
        <strain evidence="6 7">TBRC 1432</strain>
    </source>
</reference>
<dbReference type="Gene3D" id="3.20.20.30">
    <property type="entry name" value="Luciferase-like domain"/>
    <property type="match status" value="1"/>
</dbReference>
<evidence type="ECO:0000256" key="1">
    <source>
        <dbReference type="ARBA" id="ARBA00022630"/>
    </source>
</evidence>
<evidence type="ECO:0000256" key="4">
    <source>
        <dbReference type="ARBA" id="ARBA00023033"/>
    </source>
</evidence>
<feature type="domain" description="Luciferase-like" evidence="5">
    <location>
        <begin position="22"/>
        <end position="329"/>
    </location>
</feature>
<dbReference type="SUPFAM" id="SSF51679">
    <property type="entry name" value="Bacterial luciferase-like"/>
    <property type="match status" value="1"/>
</dbReference>
<dbReference type="Pfam" id="PF00296">
    <property type="entry name" value="Bac_luciferase"/>
    <property type="match status" value="1"/>
</dbReference>
<protein>
    <submittedName>
        <fullName evidence="6">LLM class flavin-dependent oxidoreductase</fullName>
    </submittedName>
</protein>
<keyword evidence="1" id="KW-0285">Flavoprotein</keyword>
<keyword evidence="3" id="KW-0560">Oxidoreductase</keyword>
<keyword evidence="7" id="KW-1185">Reference proteome</keyword>
<proteinExistence type="predicted"/>
<dbReference type="PANTHER" id="PTHR42847">
    <property type="entry name" value="ALKANESULFONATE MONOOXYGENASE"/>
    <property type="match status" value="1"/>
</dbReference>
<dbReference type="EMBL" id="JBHLUD010000001">
    <property type="protein sequence ID" value="MFC0540575.1"/>
    <property type="molecule type" value="Genomic_DNA"/>
</dbReference>
<keyword evidence="2" id="KW-0288">FMN</keyword>
<evidence type="ECO:0000259" key="5">
    <source>
        <dbReference type="Pfam" id="PF00296"/>
    </source>
</evidence>
<gene>
    <name evidence="6" type="ORF">ACFFH7_03730</name>
</gene>
<evidence type="ECO:0000313" key="6">
    <source>
        <dbReference type="EMBL" id="MFC0540575.1"/>
    </source>
</evidence>
<keyword evidence="4" id="KW-0503">Monooxygenase</keyword>
<evidence type="ECO:0000256" key="3">
    <source>
        <dbReference type="ARBA" id="ARBA00023002"/>
    </source>
</evidence>
<accession>A0ABV6MJV7</accession>
<organism evidence="6 7">
    <name type="scientific">Kutzneria chonburiensis</name>
    <dbReference type="NCBI Taxonomy" id="1483604"/>
    <lineage>
        <taxon>Bacteria</taxon>
        <taxon>Bacillati</taxon>
        <taxon>Actinomycetota</taxon>
        <taxon>Actinomycetes</taxon>
        <taxon>Pseudonocardiales</taxon>
        <taxon>Pseudonocardiaceae</taxon>
        <taxon>Kutzneria</taxon>
    </lineage>
</organism>
<dbReference type="PANTHER" id="PTHR42847:SF4">
    <property type="entry name" value="ALKANESULFONATE MONOOXYGENASE-RELATED"/>
    <property type="match status" value="1"/>
</dbReference>
<dbReference type="InterPro" id="IPR050172">
    <property type="entry name" value="SsuD_RutA_monooxygenase"/>
</dbReference>
<evidence type="ECO:0000313" key="7">
    <source>
        <dbReference type="Proteomes" id="UP001589810"/>
    </source>
</evidence>
<dbReference type="InterPro" id="IPR011251">
    <property type="entry name" value="Luciferase-like_dom"/>
</dbReference>
<name>A0ABV6MJV7_9PSEU</name>
<dbReference type="RefSeq" id="WP_273939373.1">
    <property type="nucleotide sequence ID" value="NZ_CP097263.1"/>
</dbReference>
<dbReference type="Proteomes" id="UP001589810">
    <property type="component" value="Unassembled WGS sequence"/>
</dbReference>